<dbReference type="EMBL" id="JAMZMK010010276">
    <property type="protein sequence ID" value="KAI7732236.1"/>
    <property type="molecule type" value="Genomic_DNA"/>
</dbReference>
<gene>
    <name evidence="1" type="ORF">M8C21_002151</name>
</gene>
<reference evidence="1" key="1">
    <citation type="submission" date="2022-06" db="EMBL/GenBank/DDBJ databases">
        <title>Uncovering the hologenomic basis of an extraordinary plant invasion.</title>
        <authorList>
            <person name="Bieker V.C."/>
            <person name="Martin M.D."/>
            <person name="Gilbert T."/>
            <person name="Hodgins K."/>
            <person name="Battlay P."/>
            <person name="Petersen B."/>
            <person name="Wilson J."/>
        </authorList>
    </citation>
    <scope>NUCLEOTIDE SEQUENCE</scope>
    <source>
        <strain evidence="1">AA19_3_7</strain>
        <tissue evidence="1">Leaf</tissue>
    </source>
</reference>
<dbReference type="Proteomes" id="UP001206925">
    <property type="component" value="Unassembled WGS sequence"/>
</dbReference>
<sequence length="68" mass="7813">MNMERRSIFQERVLPSPLSSSLYYGGQEDILRKWTGKMILIICTVHLEEIGGKEIHGHLIEVWSSADI</sequence>
<comment type="caution">
    <text evidence="1">The sequence shown here is derived from an EMBL/GenBank/DDBJ whole genome shotgun (WGS) entry which is preliminary data.</text>
</comment>
<organism evidence="1 2">
    <name type="scientific">Ambrosia artemisiifolia</name>
    <name type="common">Common ragweed</name>
    <dbReference type="NCBI Taxonomy" id="4212"/>
    <lineage>
        <taxon>Eukaryota</taxon>
        <taxon>Viridiplantae</taxon>
        <taxon>Streptophyta</taxon>
        <taxon>Embryophyta</taxon>
        <taxon>Tracheophyta</taxon>
        <taxon>Spermatophyta</taxon>
        <taxon>Magnoliopsida</taxon>
        <taxon>eudicotyledons</taxon>
        <taxon>Gunneridae</taxon>
        <taxon>Pentapetalae</taxon>
        <taxon>asterids</taxon>
        <taxon>campanulids</taxon>
        <taxon>Asterales</taxon>
        <taxon>Asteraceae</taxon>
        <taxon>Asteroideae</taxon>
        <taxon>Heliantheae alliance</taxon>
        <taxon>Heliantheae</taxon>
        <taxon>Ambrosia</taxon>
    </lineage>
</organism>
<dbReference type="AlphaFoldDB" id="A0AAD5G9D9"/>
<keyword evidence="2" id="KW-1185">Reference proteome</keyword>
<name>A0AAD5G9D9_AMBAR</name>
<evidence type="ECO:0000313" key="1">
    <source>
        <dbReference type="EMBL" id="KAI7732236.1"/>
    </source>
</evidence>
<proteinExistence type="predicted"/>
<evidence type="ECO:0000313" key="2">
    <source>
        <dbReference type="Proteomes" id="UP001206925"/>
    </source>
</evidence>
<protein>
    <submittedName>
        <fullName evidence="1">Uncharacterized protein</fullName>
    </submittedName>
</protein>
<accession>A0AAD5G9D9</accession>